<dbReference type="Proteomes" id="UP000643554">
    <property type="component" value="Unassembled WGS sequence"/>
</dbReference>
<proteinExistence type="predicted"/>
<evidence type="ECO:0000313" key="3">
    <source>
        <dbReference type="EMBL" id="HIP83926.1"/>
    </source>
</evidence>
<evidence type="ECO:0000259" key="2">
    <source>
        <dbReference type="Pfam" id="PF13458"/>
    </source>
</evidence>
<dbReference type="EMBL" id="DQUI01000011">
    <property type="protein sequence ID" value="HIP83926.1"/>
    <property type="molecule type" value="Genomic_DNA"/>
</dbReference>
<dbReference type="Gene3D" id="3.40.50.2300">
    <property type="match status" value="2"/>
</dbReference>
<dbReference type="EMBL" id="DQUO01000067">
    <property type="protein sequence ID" value="HIP91760.1"/>
    <property type="molecule type" value="Genomic_DNA"/>
</dbReference>
<keyword evidence="1" id="KW-0732">Signal</keyword>
<dbReference type="InterPro" id="IPR028082">
    <property type="entry name" value="Peripla_BP_I"/>
</dbReference>
<evidence type="ECO:0000313" key="4">
    <source>
        <dbReference type="EMBL" id="HIP91760.1"/>
    </source>
</evidence>
<dbReference type="AlphaFoldDB" id="A0A833E4K3"/>
<organism evidence="4 5">
    <name type="scientific">Methanothermococcus okinawensis</name>
    <dbReference type="NCBI Taxonomy" id="155863"/>
    <lineage>
        <taxon>Archaea</taxon>
        <taxon>Methanobacteriati</taxon>
        <taxon>Methanobacteriota</taxon>
        <taxon>Methanomada group</taxon>
        <taxon>Methanococci</taxon>
        <taxon>Methanococcales</taxon>
        <taxon>Methanococcaceae</taxon>
        <taxon>Methanothermococcus</taxon>
    </lineage>
</organism>
<dbReference type="PROSITE" id="PS51257">
    <property type="entry name" value="PROKAR_LIPOPROTEIN"/>
    <property type="match status" value="1"/>
</dbReference>
<gene>
    <name evidence="3" type="ORF">EYH15_00295</name>
    <name evidence="4" type="ORF">EYH21_05625</name>
</gene>
<name>A0A833E4K3_9EURY</name>
<dbReference type="InterPro" id="IPR051010">
    <property type="entry name" value="BCAA_transport"/>
</dbReference>
<dbReference type="Proteomes" id="UP000618343">
    <property type="component" value="Unassembled WGS sequence"/>
</dbReference>
<accession>A0A833E4K3</accession>
<dbReference type="GO" id="GO:0016020">
    <property type="term" value="C:membrane"/>
    <property type="evidence" value="ECO:0007669"/>
    <property type="project" value="UniProtKB-SubCell"/>
</dbReference>
<feature type="domain" description="Leucine-binding protein" evidence="2">
    <location>
        <begin position="39"/>
        <end position="406"/>
    </location>
</feature>
<reference evidence="4" key="1">
    <citation type="journal article" date="2020" name="ISME J.">
        <title>Gammaproteobacteria mediating utilization of methyl-, sulfur- and petroleum organic compounds in deep ocean hydrothermal plumes.</title>
        <authorList>
            <person name="Zhou Z."/>
            <person name="Liu Y."/>
            <person name="Pan J."/>
            <person name="Cron B.R."/>
            <person name="Toner B.M."/>
            <person name="Anantharaman K."/>
            <person name="Breier J.A."/>
            <person name="Dick G.J."/>
            <person name="Li M."/>
        </authorList>
    </citation>
    <scope>NUCLEOTIDE SEQUENCE</scope>
    <source>
        <strain evidence="3">SZUA-1453</strain>
        <strain evidence="4">SZUA-1471</strain>
    </source>
</reference>
<comment type="caution">
    <text evidence="4">The sequence shown here is derived from an EMBL/GenBank/DDBJ whole genome shotgun (WGS) entry which is preliminary data.</text>
</comment>
<dbReference type="Pfam" id="PF13458">
    <property type="entry name" value="Peripla_BP_6"/>
    <property type="match status" value="1"/>
</dbReference>
<protein>
    <submittedName>
        <fullName evidence="4">ABC transporter substrate-binding protein</fullName>
    </submittedName>
</protein>
<dbReference type="PANTHER" id="PTHR30483">
    <property type="entry name" value="LEUCINE-SPECIFIC-BINDING PROTEIN"/>
    <property type="match status" value="1"/>
</dbReference>
<evidence type="ECO:0000313" key="5">
    <source>
        <dbReference type="Proteomes" id="UP000618343"/>
    </source>
</evidence>
<dbReference type="PANTHER" id="PTHR30483:SF40">
    <property type="entry name" value="HISTIDINE KINASE"/>
    <property type="match status" value="1"/>
</dbReference>
<dbReference type="InterPro" id="IPR028081">
    <property type="entry name" value="Leu-bd"/>
</dbReference>
<dbReference type="SUPFAM" id="SSF53822">
    <property type="entry name" value="Periplasmic binding protein-like I"/>
    <property type="match status" value="1"/>
</dbReference>
<sequence length="425" mass="47408">MWKKIVALGVVLLTVLMAGCTNTGTEETGPTGTVEEEVIKVGTLVDFSGPLSTHGIDTKNNLELAKEDIEKYFKEHNMPYRIEILPEDTRLDPNLALQKIQLLKGKGVNIFVGPLSSSEVKTILPYTLSNKIIVISPSSTALPPLIGATSPEQKKYLYRFVASDDLQGMAIASLVADMGIEDVVILYRDDAWGKGLSQETRKNLPKYGVNVVDYIAYPSNPSPADWSPYITKVEEDIRKVINSKGKDKVGVIYIGFEEGATLFSQIPEDSILLDVKWIGSDGIVKSDKLLELKDKTAKVGMYSTIFESEGPEEYVQRYKKRFGGTPTSYGLISYDALWVLTMAYVDTLKANNGKYDADIMTKKIKEVIEKYNNGEYGVKPLSGKIVLNEFNDRASGDYAIYMVTEDGWKKVGIWRYDTKKVEWIK</sequence>
<evidence type="ECO:0000256" key="1">
    <source>
        <dbReference type="ARBA" id="ARBA00022729"/>
    </source>
</evidence>